<evidence type="ECO:0000313" key="2">
    <source>
        <dbReference type="Proteomes" id="UP000664991"/>
    </source>
</evidence>
<dbReference type="AlphaFoldDB" id="A0A836D4S2"/>
<dbReference type="SUPFAM" id="SSF74650">
    <property type="entry name" value="Galactose mutarotase-like"/>
    <property type="match status" value="1"/>
</dbReference>
<dbReference type="InterPro" id="IPR011013">
    <property type="entry name" value="Gal_mutarotase_sf_dom"/>
</dbReference>
<name>A0A836D4S2_SHEEP</name>
<dbReference type="PANTHER" id="PTHR11607:SF28">
    <property type="entry name" value="EPIDIDYMIS-SPECIFIC ALPHA-MANNOSIDASE"/>
    <property type="match status" value="1"/>
</dbReference>
<accession>A0A836D4S2</accession>
<dbReference type="GO" id="GO:0030246">
    <property type="term" value="F:carbohydrate binding"/>
    <property type="evidence" value="ECO:0007669"/>
    <property type="project" value="InterPro"/>
</dbReference>
<sequence>MRGNDSSGSRQDMFSGHGYVSLRDQVLRLPQRAQGAGVASQRSALRRGVHVHTIHVGSTPVPGPGLGPAAAPEAPLGGLRGPEPGGHFAVVYNPLAWTVTTIVNLTVNFPEVNLTDETGNPVPAQSNQTIQVTQEFMEYHDNSDEGQVSISDNYVFAPNGTVKPAWAAVEMEILEGQLLTEIRQCFYRTVNDRDPVYTIYSRLARGPPGTDGELLGHRIQQEYTVGPLELNREAILRTSTNLITGTAKSCLPGHLLVQGQIPRRRDVMDQQGRVCSWVSQWFLPSTWEPFLQNRCCHETTRVHPDFQQQEAVTLPPSLHLQILSIPGWMYNSNHTKHLQNLQKGHQGQAKVDFCRVLLLLHHLYEKGQHPVLSQPVTVNLQLSFRNLGNESTTNVELRASDAMKQSWWRMISGNKNSWDQQHQCYYSTGVTGRIPSHYEQDQRNKPVSSALWYNQWLLG</sequence>
<dbReference type="GO" id="GO:0004559">
    <property type="term" value="F:alpha-mannosidase activity"/>
    <property type="evidence" value="ECO:0007669"/>
    <property type="project" value="TreeGrafter"/>
</dbReference>
<proteinExistence type="predicted"/>
<dbReference type="Proteomes" id="UP000664991">
    <property type="component" value="Unassembled WGS sequence"/>
</dbReference>
<dbReference type="GO" id="GO:0005764">
    <property type="term" value="C:lysosome"/>
    <property type="evidence" value="ECO:0007669"/>
    <property type="project" value="TreeGrafter"/>
</dbReference>
<dbReference type="Gene3D" id="2.60.40.1360">
    <property type="match status" value="1"/>
</dbReference>
<evidence type="ECO:0000313" key="1">
    <source>
        <dbReference type="EMBL" id="KAG5207830.1"/>
    </source>
</evidence>
<dbReference type="EMBL" id="JAEMGP010000006">
    <property type="protein sequence ID" value="KAG5207830.1"/>
    <property type="molecule type" value="Genomic_DNA"/>
</dbReference>
<comment type="caution">
    <text evidence="1">The sequence shown here is derived from an EMBL/GenBank/DDBJ whole genome shotgun (WGS) entry which is preliminary data.</text>
</comment>
<protein>
    <submittedName>
        <fullName evidence="1">Uncharacterized protein</fullName>
    </submittedName>
</protein>
<dbReference type="InterPro" id="IPR050843">
    <property type="entry name" value="Glycosyl_Hydrlase_38"/>
</dbReference>
<dbReference type="GO" id="GO:0005975">
    <property type="term" value="P:carbohydrate metabolic process"/>
    <property type="evidence" value="ECO:0007669"/>
    <property type="project" value="InterPro"/>
</dbReference>
<reference evidence="1 2" key="1">
    <citation type="submission" date="2020-12" db="EMBL/GenBank/DDBJ databases">
        <title>De novo assembly of Tibetan sheep genome.</title>
        <authorList>
            <person name="Li X."/>
        </authorList>
    </citation>
    <scope>NUCLEOTIDE SEQUENCE [LARGE SCALE GENOMIC DNA]</scope>
    <source>
        <tissue evidence="1">Heart</tissue>
    </source>
</reference>
<organism evidence="1 2">
    <name type="scientific">Ovis aries</name>
    <name type="common">Sheep</name>
    <dbReference type="NCBI Taxonomy" id="9940"/>
    <lineage>
        <taxon>Eukaryota</taxon>
        <taxon>Metazoa</taxon>
        <taxon>Chordata</taxon>
        <taxon>Craniata</taxon>
        <taxon>Vertebrata</taxon>
        <taxon>Euteleostomi</taxon>
        <taxon>Mammalia</taxon>
        <taxon>Eutheria</taxon>
        <taxon>Laurasiatheria</taxon>
        <taxon>Artiodactyla</taxon>
        <taxon>Ruminantia</taxon>
        <taxon>Pecora</taxon>
        <taxon>Bovidae</taxon>
        <taxon>Caprinae</taxon>
        <taxon>Ovis</taxon>
    </lineage>
</organism>
<dbReference type="PANTHER" id="PTHR11607">
    <property type="entry name" value="ALPHA-MANNOSIDASE"/>
    <property type="match status" value="1"/>
</dbReference>
<dbReference type="Gene3D" id="2.70.98.30">
    <property type="entry name" value="Golgi alpha-mannosidase II, domain 4"/>
    <property type="match status" value="1"/>
</dbReference>
<gene>
    <name evidence="1" type="ORF">JEQ12_017594</name>
</gene>